<dbReference type="Proteomes" id="UP000487350">
    <property type="component" value="Unassembled WGS sequence"/>
</dbReference>
<reference evidence="1 2" key="1">
    <citation type="submission" date="2019-11" db="EMBL/GenBank/DDBJ databases">
        <title>Caenimonas koreensis gen. nov., sp. nov., isolated from activated sludge.</title>
        <authorList>
            <person name="Seung H.R."/>
        </authorList>
    </citation>
    <scope>NUCLEOTIDE SEQUENCE [LARGE SCALE GENOMIC DNA]</scope>
    <source>
        <strain evidence="1 2">EMB320</strain>
    </source>
</reference>
<evidence type="ECO:0000313" key="1">
    <source>
        <dbReference type="EMBL" id="MRD48830.1"/>
    </source>
</evidence>
<protein>
    <submittedName>
        <fullName evidence="1">Uncharacterized protein</fullName>
    </submittedName>
</protein>
<accession>A0A844AWE6</accession>
<dbReference type="EMBL" id="WJBU01000016">
    <property type="protein sequence ID" value="MRD48830.1"/>
    <property type="molecule type" value="Genomic_DNA"/>
</dbReference>
<organism evidence="1 2">
    <name type="scientific">Caenimonas koreensis DSM 17982</name>
    <dbReference type="NCBI Taxonomy" id="1121255"/>
    <lineage>
        <taxon>Bacteria</taxon>
        <taxon>Pseudomonadati</taxon>
        <taxon>Pseudomonadota</taxon>
        <taxon>Betaproteobacteria</taxon>
        <taxon>Burkholderiales</taxon>
        <taxon>Comamonadaceae</taxon>
        <taxon>Caenimonas</taxon>
    </lineage>
</organism>
<sequence>MPELQGDRPRRISKCQSFCNCLGVGLINGFVKVPFSHGVGLLAALAGRAATTDMATADDAAAASLGAVAGIAGLGIGAGAGWVAGDLLAHRLGLQEYREGFKAGGAMVGSAPAIAAVLVSSSSDDAYRSIVLLTLQVLFREVTQIIRDTMGNGVMKGVLPALEVLDEDGNPVAGDALARFDYQRTTGAALVYTGTSMAEKVLLQDVLINTFGFPKNYDFTAVFTSGLATSNSSLLNEVFDDVQAPFMLYALALLRGYSVRWKSGGGCTQLLQNLHMGSGVRENIAHHAAMRVGGWAPVDLCVMASNMYPVGSEQWRNLRLLAGAVQGTTEYRHNTVVYGEAGIRRRHAREASLV</sequence>
<dbReference type="AlphaFoldDB" id="A0A844AWE6"/>
<gene>
    <name evidence="1" type="ORF">GHT07_16200</name>
</gene>
<keyword evidence="2" id="KW-1185">Reference proteome</keyword>
<proteinExistence type="predicted"/>
<comment type="caution">
    <text evidence="1">The sequence shown here is derived from an EMBL/GenBank/DDBJ whole genome shotgun (WGS) entry which is preliminary data.</text>
</comment>
<evidence type="ECO:0000313" key="2">
    <source>
        <dbReference type="Proteomes" id="UP000487350"/>
    </source>
</evidence>
<name>A0A844AWE6_9BURK</name>